<dbReference type="EMBL" id="CP011509">
    <property type="protein sequence ID" value="AKJ06038.1"/>
    <property type="molecule type" value="Genomic_DNA"/>
</dbReference>
<proteinExistence type="predicted"/>
<feature type="chain" id="PRO_5042128708" description="Lipoprotein" evidence="1">
    <location>
        <begin position="24"/>
        <end position="250"/>
    </location>
</feature>
<evidence type="ECO:0000313" key="3">
    <source>
        <dbReference type="EMBL" id="REG27211.1"/>
    </source>
</evidence>
<dbReference type="AlphaFoldDB" id="A0AAC8QEW5"/>
<dbReference type="PROSITE" id="PS51257">
    <property type="entry name" value="PROKAR_LIPOPROTEIN"/>
    <property type="match status" value="1"/>
</dbReference>
<gene>
    <name evidence="2" type="ORF">AA314_07664</name>
    <name evidence="3" type="ORF">ATI61_110218</name>
</gene>
<feature type="signal peptide" evidence="1">
    <location>
        <begin position="1"/>
        <end position="23"/>
    </location>
</feature>
<sequence>MKRNTFRLSVHGLLSGLLLTACGGAPEAGLAEAGETLGTQQAALCTGLSVDNLVIDGASSYQGEIAGSGSWLNSIGSNAVRLEYYVDGILRSSEDRMGNSGTWYFSAAGAACGWHSVVVKAFPMVVDSAGNRTTCYDYPNEASTSVLEYCNPTSSVSCTRTSTTNIRCTGSAAQGTGTYTPYWQYSFTDLDESSYSSGWTSGTWTRNFYCAQPSYETLEDPKGPRTFQFQVKDSYGTWSNISSKTYTCLL</sequence>
<reference evidence="3 5" key="2">
    <citation type="submission" date="2018-08" db="EMBL/GenBank/DDBJ databases">
        <title>Genomic Encyclopedia of Archaeal and Bacterial Type Strains, Phase II (KMG-II): from individual species to whole genera.</title>
        <authorList>
            <person name="Goeker M."/>
        </authorList>
    </citation>
    <scope>NUCLEOTIDE SEQUENCE [LARGE SCALE GENOMIC DNA]</scope>
    <source>
        <strain evidence="3 5">DSM 2261</strain>
    </source>
</reference>
<dbReference type="RefSeq" id="WP_047859428.1">
    <property type="nucleotide sequence ID" value="NZ_CP011509.1"/>
</dbReference>
<dbReference type="Proteomes" id="UP000256345">
    <property type="component" value="Unassembled WGS sequence"/>
</dbReference>
<dbReference type="Proteomes" id="UP000035579">
    <property type="component" value="Chromosome"/>
</dbReference>
<evidence type="ECO:0000313" key="4">
    <source>
        <dbReference type="Proteomes" id="UP000035579"/>
    </source>
</evidence>
<reference evidence="2 4" key="1">
    <citation type="submission" date="2015-05" db="EMBL/GenBank/DDBJ databases">
        <title>Genome assembly of Archangium gephyra DSM 2261.</title>
        <authorList>
            <person name="Sharma G."/>
            <person name="Subramanian S."/>
        </authorList>
    </citation>
    <scope>NUCLEOTIDE SEQUENCE [LARGE SCALE GENOMIC DNA]</scope>
    <source>
        <strain evidence="2 4">DSM 2261</strain>
    </source>
</reference>
<evidence type="ECO:0000313" key="2">
    <source>
        <dbReference type="EMBL" id="AKJ06038.1"/>
    </source>
</evidence>
<evidence type="ECO:0000256" key="1">
    <source>
        <dbReference type="SAM" id="SignalP"/>
    </source>
</evidence>
<evidence type="ECO:0000313" key="5">
    <source>
        <dbReference type="Proteomes" id="UP000256345"/>
    </source>
</evidence>
<keyword evidence="5" id="KW-1185">Reference proteome</keyword>
<accession>A0AAC8QEW5</accession>
<evidence type="ECO:0008006" key="6">
    <source>
        <dbReference type="Google" id="ProtNLM"/>
    </source>
</evidence>
<keyword evidence="1" id="KW-0732">Signal</keyword>
<name>A0AAC8QEW5_9BACT</name>
<organism evidence="2 4">
    <name type="scientific">Archangium gephyra</name>
    <dbReference type="NCBI Taxonomy" id="48"/>
    <lineage>
        <taxon>Bacteria</taxon>
        <taxon>Pseudomonadati</taxon>
        <taxon>Myxococcota</taxon>
        <taxon>Myxococcia</taxon>
        <taxon>Myxococcales</taxon>
        <taxon>Cystobacterineae</taxon>
        <taxon>Archangiaceae</taxon>
        <taxon>Archangium</taxon>
    </lineage>
</organism>
<dbReference type="EMBL" id="QUMU01000010">
    <property type="protein sequence ID" value="REG27211.1"/>
    <property type="molecule type" value="Genomic_DNA"/>
</dbReference>
<protein>
    <recommendedName>
        <fullName evidence="6">Lipoprotein</fullName>
    </recommendedName>
</protein>
<dbReference type="KEGG" id="age:AA314_07664"/>